<proteinExistence type="predicted"/>
<sequence length="542" mass="58047">MKFLPLLFLAEALLLQWLGGAYASGFGGHPDEAAHFVSSVMVHDFLVHPGAGQPIAFAQQFYLHYPKVAIGNWPPLLHGLLALWYLVSGVSRASALVLVAVFAAATAALMAAAARRLLSPVAGVFAGAVYLALPLVQQSSAVVMTEHLVTLLILASTLAFARFARSRTAVDALLFGGLASAAILTRGSAWALAAVPPIVIALTGEWRLLINWRLWLAALMVGALCVPWYVATRGMSPNAMVGIDATAPAAFFQQAAAYFPLAALRAIGLAMTVLAALGVWHTMLRRPSPAAVPPPASATSAARRPAEWPALAAMAIGVLLIQCVVPAGIEQRYMLQLLPALVLFAAAGLHWLVTRGAPATAWSAAAIIILLTMFHVPDTMRNSGYDQIAADLASQPTPTLLLISDARGEGSMVAAIALRDRRPHSLALRGSKLLVSEDWLGRGSQPRFATGDAMRAMLDAIPVNAVVIDHAIEANQARPYHQQIEQLLQADSEHWQRHASYDITRYGQQYPHAVDVYLRRPRDGDAAQTINLAYLGQLMQRQ</sequence>
<comment type="subcellular location">
    <subcellularLocation>
        <location evidence="1">Cell membrane</location>
        <topology evidence="1">Multi-pass membrane protein</topology>
    </subcellularLocation>
</comment>
<keyword evidence="6 8" id="KW-1133">Transmembrane helix</keyword>
<dbReference type="InterPro" id="IPR038731">
    <property type="entry name" value="RgtA/B/C-like"/>
</dbReference>
<dbReference type="GO" id="GO:0009103">
    <property type="term" value="P:lipopolysaccharide biosynthetic process"/>
    <property type="evidence" value="ECO:0007669"/>
    <property type="project" value="UniProtKB-ARBA"/>
</dbReference>
<evidence type="ECO:0000259" key="9">
    <source>
        <dbReference type="Pfam" id="PF13231"/>
    </source>
</evidence>
<dbReference type="PANTHER" id="PTHR33908:SF11">
    <property type="entry name" value="MEMBRANE PROTEIN"/>
    <property type="match status" value="1"/>
</dbReference>
<reference evidence="10 11" key="1">
    <citation type="submission" date="2019-12" db="EMBL/GenBank/DDBJ databases">
        <title>Novel species isolated from a subtropical stream in China.</title>
        <authorList>
            <person name="Lu H."/>
        </authorList>
    </citation>
    <scope>NUCLEOTIDE SEQUENCE [LARGE SCALE GENOMIC DNA]</scope>
    <source>
        <strain evidence="10 11">FT134W</strain>
    </source>
</reference>
<keyword evidence="2" id="KW-1003">Cell membrane</keyword>
<name>A0A7X4H4C3_9BURK</name>
<gene>
    <name evidence="10" type="ORF">GTP56_18190</name>
</gene>
<feature type="transmembrane region" description="Helical" evidence="8">
    <location>
        <begin position="212"/>
        <end position="231"/>
    </location>
</feature>
<evidence type="ECO:0000256" key="5">
    <source>
        <dbReference type="ARBA" id="ARBA00022692"/>
    </source>
</evidence>
<keyword evidence="3" id="KW-0328">Glycosyltransferase</keyword>
<comment type="caution">
    <text evidence="10">The sequence shown here is derived from an EMBL/GenBank/DDBJ whole genome shotgun (WGS) entry which is preliminary data.</text>
</comment>
<accession>A0A7X4H4C3</accession>
<dbReference type="PANTHER" id="PTHR33908">
    <property type="entry name" value="MANNOSYLTRANSFERASE YKCB-RELATED"/>
    <property type="match status" value="1"/>
</dbReference>
<dbReference type="EMBL" id="WWCR01000020">
    <property type="protein sequence ID" value="MYM74117.1"/>
    <property type="molecule type" value="Genomic_DNA"/>
</dbReference>
<evidence type="ECO:0000313" key="10">
    <source>
        <dbReference type="EMBL" id="MYM74117.1"/>
    </source>
</evidence>
<feature type="transmembrane region" description="Helical" evidence="8">
    <location>
        <begin position="82"/>
        <end position="105"/>
    </location>
</feature>
<feature type="transmembrane region" description="Helical" evidence="8">
    <location>
        <begin position="117"/>
        <end position="136"/>
    </location>
</feature>
<evidence type="ECO:0000313" key="11">
    <source>
        <dbReference type="Proteomes" id="UP000469734"/>
    </source>
</evidence>
<feature type="domain" description="Glycosyltransferase RgtA/B/C/D-like" evidence="9">
    <location>
        <begin position="74"/>
        <end position="228"/>
    </location>
</feature>
<keyword evidence="7 8" id="KW-0472">Membrane</keyword>
<dbReference type="GO" id="GO:0005886">
    <property type="term" value="C:plasma membrane"/>
    <property type="evidence" value="ECO:0007669"/>
    <property type="project" value="UniProtKB-SubCell"/>
</dbReference>
<feature type="transmembrane region" description="Helical" evidence="8">
    <location>
        <begin position="142"/>
        <end position="161"/>
    </location>
</feature>
<feature type="transmembrane region" description="Helical" evidence="8">
    <location>
        <begin position="258"/>
        <end position="280"/>
    </location>
</feature>
<feature type="transmembrane region" description="Helical" evidence="8">
    <location>
        <begin position="334"/>
        <end position="353"/>
    </location>
</feature>
<feature type="transmembrane region" description="Helical" evidence="8">
    <location>
        <begin position="308"/>
        <end position="327"/>
    </location>
</feature>
<dbReference type="Pfam" id="PF13231">
    <property type="entry name" value="PMT_2"/>
    <property type="match status" value="1"/>
</dbReference>
<dbReference type="RefSeq" id="WP_161051143.1">
    <property type="nucleotide sequence ID" value="NZ_WWCR01000020.1"/>
</dbReference>
<evidence type="ECO:0000256" key="8">
    <source>
        <dbReference type="SAM" id="Phobius"/>
    </source>
</evidence>
<dbReference type="GO" id="GO:0016763">
    <property type="term" value="F:pentosyltransferase activity"/>
    <property type="evidence" value="ECO:0007669"/>
    <property type="project" value="TreeGrafter"/>
</dbReference>
<organism evidence="10 11">
    <name type="scientific">Duganella margarita</name>
    <dbReference type="NCBI Taxonomy" id="2692170"/>
    <lineage>
        <taxon>Bacteria</taxon>
        <taxon>Pseudomonadati</taxon>
        <taxon>Pseudomonadota</taxon>
        <taxon>Betaproteobacteria</taxon>
        <taxon>Burkholderiales</taxon>
        <taxon>Oxalobacteraceae</taxon>
        <taxon>Telluria group</taxon>
        <taxon>Duganella</taxon>
    </lineage>
</organism>
<evidence type="ECO:0000256" key="2">
    <source>
        <dbReference type="ARBA" id="ARBA00022475"/>
    </source>
</evidence>
<protein>
    <recommendedName>
        <fullName evidence="9">Glycosyltransferase RgtA/B/C/D-like domain-containing protein</fullName>
    </recommendedName>
</protein>
<evidence type="ECO:0000256" key="4">
    <source>
        <dbReference type="ARBA" id="ARBA00022679"/>
    </source>
</evidence>
<evidence type="ECO:0000256" key="3">
    <source>
        <dbReference type="ARBA" id="ARBA00022676"/>
    </source>
</evidence>
<keyword evidence="5 8" id="KW-0812">Transmembrane</keyword>
<dbReference type="AlphaFoldDB" id="A0A7X4H4C3"/>
<evidence type="ECO:0000256" key="7">
    <source>
        <dbReference type="ARBA" id="ARBA00023136"/>
    </source>
</evidence>
<keyword evidence="4" id="KW-0808">Transferase</keyword>
<feature type="transmembrane region" description="Helical" evidence="8">
    <location>
        <begin position="359"/>
        <end position="376"/>
    </location>
</feature>
<feature type="transmembrane region" description="Helical" evidence="8">
    <location>
        <begin position="173"/>
        <end position="200"/>
    </location>
</feature>
<evidence type="ECO:0000256" key="6">
    <source>
        <dbReference type="ARBA" id="ARBA00022989"/>
    </source>
</evidence>
<dbReference type="Proteomes" id="UP000469734">
    <property type="component" value="Unassembled WGS sequence"/>
</dbReference>
<evidence type="ECO:0000256" key="1">
    <source>
        <dbReference type="ARBA" id="ARBA00004651"/>
    </source>
</evidence>
<dbReference type="InterPro" id="IPR050297">
    <property type="entry name" value="LipidA_mod_glycosyltrf_83"/>
</dbReference>